<dbReference type="PANTHER" id="PTHR43048:SF3">
    <property type="entry name" value="METHYLMALONYL-COA EPIMERASE, MITOCHONDRIAL"/>
    <property type="match status" value="1"/>
</dbReference>
<dbReference type="InterPro" id="IPR029068">
    <property type="entry name" value="Glyas_Bleomycin-R_OHBP_Dase"/>
</dbReference>
<dbReference type="RefSeq" id="WP_245094641.1">
    <property type="nucleotide sequence ID" value="NZ_CP095053.1"/>
</dbReference>
<dbReference type="AlphaFoldDB" id="A0A8T9SX31"/>
<keyword evidence="1" id="KW-0479">Metal-binding</keyword>
<sequence>MNLKINHLQHVGIPVTDIESSEKFYQRLGFENVMTSTFAHEGGEGRVMMMQHGTIIVELYQMPEPTLTEIRNRANGKIDHIAFDVDDIDETFATLKANGFRVVEEAPVYLGFWKNGCKYINILGPNDERLEFCQIL</sequence>
<evidence type="ECO:0000256" key="1">
    <source>
        <dbReference type="ARBA" id="ARBA00022723"/>
    </source>
</evidence>
<evidence type="ECO:0000313" key="3">
    <source>
        <dbReference type="EMBL" id="UOR05941.1"/>
    </source>
</evidence>
<dbReference type="InterPro" id="IPR051785">
    <property type="entry name" value="MMCE/EMCE_epimerase"/>
</dbReference>
<dbReference type="GO" id="GO:0004462">
    <property type="term" value="F:lactoylglutathione lyase activity"/>
    <property type="evidence" value="ECO:0007669"/>
    <property type="project" value="InterPro"/>
</dbReference>
<dbReference type="GO" id="GO:0046872">
    <property type="term" value="F:metal ion binding"/>
    <property type="evidence" value="ECO:0007669"/>
    <property type="project" value="UniProtKB-KW"/>
</dbReference>
<feature type="domain" description="VOC" evidence="2">
    <location>
        <begin position="7"/>
        <end position="135"/>
    </location>
</feature>
<dbReference type="PROSITE" id="PS51819">
    <property type="entry name" value="VOC"/>
    <property type="match status" value="1"/>
</dbReference>
<dbReference type="Proteomes" id="UP000829925">
    <property type="component" value="Chromosome"/>
</dbReference>
<dbReference type="SUPFAM" id="SSF54593">
    <property type="entry name" value="Glyoxalase/Bleomycin resistance protein/Dihydroxybiphenyl dioxygenase"/>
    <property type="match status" value="1"/>
</dbReference>
<organism evidence="3 4">
    <name type="scientific">Hymenobacter aerilatus</name>
    <dbReference type="NCBI Taxonomy" id="2932251"/>
    <lineage>
        <taxon>Bacteria</taxon>
        <taxon>Pseudomonadati</taxon>
        <taxon>Bacteroidota</taxon>
        <taxon>Cytophagia</taxon>
        <taxon>Cytophagales</taxon>
        <taxon>Hymenobacteraceae</taxon>
        <taxon>Hymenobacter</taxon>
    </lineage>
</organism>
<protein>
    <submittedName>
        <fullName evidence="3">VOC family protein</fullName>
    </submittedName>
</protein>
<dbReference type="Pfam" id="PF13669">
    <property type="entry name" value="Glyoxalase_4"/>
    <property type="match status" value="1"/>
</dbReference>
<name>A0A8T9SX31_9BACT</name>
<proteinExistence type="predicted"/>
<dbReference type="Gene3D" id="3.10.180.10">
    <property type="entry name" value="2,3-Dihydroxybiphenyl 1,2-Dioxygenase, domain 1"/>
    <property type="match status" value="1"/>
</dbReference>
<dbReference type="PANTHER" id="PTHR43048">
    <property type="entry name" value="METHYLMALONYL-COA EPIMERASE"/>
    <property type="match status" value="1"/>
</dbReference>
<dbReference type="InterPro" id="IPR018146">
    <property type="entry name" value="Glyoxalase_1_CS"/>
</dbReference>
<reference evidence="3 4" key="1">
    <citation type="submission" date="2022-04" db="EMBL/GenBank/DDBJ databases">
        <title>Hymenobacter sp. isolated from the air.</title>
        <authorList>
            <person name="Won M."/>
            <person name="Lee C.-M."/>
            <person name="Woen H.-Y."/>
            <person name="Kwon S.-W."/>
        </authorList>
    </citation>
    <scope>NUCLEOTIDE SEQUENCE [LARGE SCALE GENOMIC DNA]</scope>
    <source>
        <strain evidence="4">5413 J-13</strain>
    </source>
</reference>
<dbReference type="GO" id="GO:0004493">
    <property type="term" value="F:methylmalonyl-CoA epimerase activity"/>
    <property type="evidence" value="ECO:0007669"/>
    <property type="project" value="TreeGrafter"/>
</dbReference>
<evidence type="ECO:0000259" key="2">
    <source>
        <dbReference type="PROSITE" id="PS51819"/>
    </source>
</evidence>
<dbReference type="KEGG" id="haei:MUN82_02290"/>
<accession>A0A8T9SX31</accession>
<dbReference type="EMBL" id="CP095053">
    <property type="protein sequence ID" value="UOR05941.1"/>
    <property type="molecule type" value="Genomic_DNA"/>
</dbReference>
<dbReference type="GO" id="GO:0046491">
    <property type="term" value="P:L-methylmalonyl-CoA metabolic process"/>
    <property type="evidence" value="ECO:0007669"/>
    <property type="project" value="TreeGrafter"/>
</dbReference>
<evidence type="ECO:0000313" key="4">
    <source>
        <dbReference type="Proteomes" id="UP000829925"/>
    </source>
</evidence>
<dbReference type="PROSITE" id="PS00934">
    <property type="entry name" value="GLYOXALASE_I_1"/>
    <property type="match status" value="1"/>
</dbReference>
<keyword evidence="4" id="KW-1185">Reference proteome</keyword>
<gene>
    <name evidence="3" type="ORF">MUN82_02290</name>
</gene>
<dbReference type="InterPro" id="IPR037523">
    <property type="entry name" value="VOC_core"/>
</dbReference>